<keyword evidence="5" id="KW-0479">Metal-binding</keyword>
<dbReference type="PROSITE" id="PS51462">
    <property type="entry name" value="NUDIX"/>
    <property type="match status" value="1"/>
</dbReference>
<evidence type="ECO:0000313" key="19">
    <source>
        <dbReference type="Proteomes" id="UP000189369"/>
    </source>
</evidence>
<evidence type="ECO:0000256" key="8">
    <source>
        <dbReference type="ARBA" id="ARBA00022842"/>
    </source>
</evidence>
<evidence type="ECO:0000256" key="9">
    <source>
        <dbReference type="ARBA" id="ARBA00023204"/>
    </source>
</evidence>
<accession>A0A1U9K2L3</accession>
<keyword evidence="3" id="KW-0515">Mutator protein</keyword>
<evidence type="ECO:0000256" key="5">
    <source>
        <dbReference type="ARBA" id="ARBA00022723"/>
    </source>
</evidence>
<dbReference type="GO" id="GO:0008413">
    <property type="term" value="F:8-oxo-7,8-dihydroguanosine triphosphate pyrophosphatase activity"/>
    <property type="evidence" value="ECO:0007669"/>
    <property type="project" value="TreeGrafter"/>
</dbReference>
<keyword evidence="6" id="KW-0227">DNA damage</keyword>
<evidence type="ECO:0000256" key="11">
    <source>
        <dbReference type="ARBA" id="ARBA00036904"/>
    </source>
</evidence>
<dbReference type="InterPro" id="IPR047127">
    <property type="entry name" value="MutT-like"/>
</dbReference>
<sequence>MPEIYIAAAIILDPSGHMLLVRKKNTARFMQAGGKIEKDETPLAALLREMREELQIEPDANQIFYHGQFLAAAANKPNHTVRAHIYQLTWHNPIHIAAEIEEAVWITPTSASTLPLAPLTEHIILPLLI</sequence>
<dbReference type="GO" id="GO:0044716">
    <property type="term" value="F:8-oxo-GDP phosphatase activity"/>
    <property type="evidence" value="ECO:0007669"/>
    <property type="project" value="TreeGrafter"/>
</dbReference>
<name>A0A1U9K2L3_9BURK</name>
<evidence type="ECO:0000259" key="17">
    <source>
        <dbReference type="PROSITE" id="PS51462"/>
    </source>
</evidence>
<evidence type="ECO:0000256" key="10">
    <source>
        <dbReference type="ARBA" id="ARBA00035861"/>
    </source>
</evidence>
<dbReference type="Proteomes" id="UP000189369">
    <property type="component" value="Chromosome"/>
</dbReference>
<dbReference type="EMBL" id="CP019697">
    <property type="protein sequence ID" value="AQS52287.1"/>
    <property type="molecule type" value="Genomic_DNA"/>
</dbReference>
<dbReference type="GO" id="GO:0006260">
    <property type="term" value="P:DNA replication"/>
    <property type="evidence" value="ECO:0007669"/>
    <property type="project" value="UniProtKB-KW"/>
</dbReference>
<organism evidence="18 19">
    <name type="scientific">Paenalcaligenes hominis</name>
    <dbReference type="NCBI Taxonomy" id="643674"/>
    <lineage>
        <taxon>Bacteria</taxon>
        <taxon>Pseudomonadati</taxon>
        <taxon>Pseudomonadota</taxon>
        <taxon>Betaproteobacteria</taxon>
        <taxon>Burkholderiales</taxon>
        <taxon>Alcaligenaceae</taxon>
        <taxon>Paenalcaligenes</taxon>
    </lineage>
</organism>
<protein>
    <recommendedName>
        <fullName evidence="13">8-oxo-dGTP diphosphatase</fullName>
        <ecNumber evidence="12">3.6.1.55</ecNumber>
    </recommendedName>
    <alternativeName>
        <fullName evidence="16">7,8-dihydro-8-oxoguanine-triphosphatase</fullName>
    </alternativeName>
    <alternativeName>
        <fullName evidence="15">Mutator protein MutT</fullName>
    </alternativeName>
    <alternativeName>
        <fullName evidence="14">dGTP pyrophosphohydrolase</fullName>
    </alternativeName>
</protein>
<dbReference type="Pfam" id="PF00293">
    <property type="entry name" value="NUDIX"/>
    <property type="match status" value="1"/>
</dbReference>
<evidence type="ECO:0000256" key="3">
    <source>
        <dbReference type="ARBA" id="ARBA00022457"/>
    </source>
</evidence>
<dbReference type="GO" id="GO:0046872">
    <property type="term" value="F:metal ion binding"/>
    <property type="evidence" value="ECO:0007669"/>
    <property type="project" value="UniProtKB-KW"/>
</dbReference>
<evidence type="ECO:0000256" key="15">
    <source>
        <dbReference type="ARBA" id="ARBA00041979"/>
    </source>
</evidence>
<comment type="cofactor">
    <cofactor evidence="1">
        <name>Mg(2+)</name>
        <dbReference type="ChEBI" id="CHEBI:18420"/>
    </cofactor>
</comment>
<evidence type="ECO:0000256" key="6">
    <source>
        <dbReference type="ARBA" id="ARBA00022763"/>
    </source>
</evidence>
<dbReference type="InterPro" id="IPR000086">
    <property type="entry name" value="NUDIX_hydrolase_dom"/>
</dbReference>
<evidence type="ECO:0000256" key="1">
    <source>
        <dbReference type="ARBA" id="ARBA00001946"/>
    </source>
</evidence>
<dbReference type="EC" id="3.6.1.55" evidence="12"/>
<dbReference type="STRING" id="643674.PAEH1_03345"/>
<gene>
    <name evidence="18" type="ORF">PAEH1_03345</name>
</gene>
<proteinExistence type="inferred from homology"/>
<evidence type="ECO:0000256" key="12">
    <source>
        <dbReference type="ARBA" id="ARBA00038905"/>
    </source>
</evidence>
<dbReference type="GO" id="GO:0035539">
    <property type="term" value="F:8-oxo-7,8-dihydrodeoxyguanosine triphosphate pyrophosphatase activity"/>
    <property type="evidence" value="ECO:0007669"/>
    <property type="project" value="UniProtKB-EC"/>
</dbReference>
<evidence type="ECO:0000313" key="18">
    <source>
        <dbReference type="EMBL" id="AQS52287.1"/>
    </source>
</evidence>
<dbReference type="OrthoDB" id="5511555at2"/>
<evidence type="ECO:0000256" key="13">
    <source>
        <dbReference type="ARBA" id="ARBA00040794"/>
    </source>
</evidence>
<comment type="catalytic activity">
    <reaction evidence="11">
        <text>8-oxo-GTP + H2O = 8-oxo-GMP + diphosphate + H(+)</text>
        <dbReference type="Rhea" id="RHEA:67616"/>
        <dbReference type="ChEBI" id="CHEBI:15377"/>
        <dbReference type="ChEBI" id="CHEBI:15378"/>
        <dbReference type="ChEBI" id="CHEBI:33019"/>
        <dbReference type="ChEBI" id="CHEBI:143553"/>
        <dbReference type="ChEBI" id="CHEBI:145694"/>
    </reaction>
</comment>
<evidence type="ECO:0000256" key="14">
    <source>
        <dbReference type="ARBA" id="ARBA00041592"/>
    </source>
</evidence>
<comment type="similarity">
    <text evidence="2">Belongs to the Nudix hydrolase family.</text>
</comment>
<dbReference type="CDD" id="cd04690">
    <property type="entry name" value="NUDIX_Hydrolase"/>
    <property type="match status" value="1"/>
</dbReference>
<feature type="domain" description="Nudix hydrolase" evidence="17">
    <location>
        <begin position="2"/>
        <end position="129"/>
    </location>
</feature>
<keyword evidence="9" id="KW-0234">DNA repair</keyword>
<comment type="catalytic activity">
    <reaction evidence="10">
        <text>8-oxo-dGTP + H2O = 8-oxo-dGMP + diphosphate + H(+)</text>
        <dbReference type="Rhea" id="RHEA:31575"/>
        <dbReference type="ChEBI" id="CHEBI:15377"/>
        <dbReference type="ChEBI" id="CHEBI:15378"/>
        <dbReference type="ChEBI" id="CHEBI:33019"/>
        <dbReference type="ChEBI" id="CHEBI:63224"/>
        <dbReference type="ChEBI" id="CHEBI:77896"/>
        <dbReference type="EC" id="3.6.1.55"/>
    </reaction>
</comment>
<dbReference type="Gene3D" id="3.90.79.10">
    <property type="entry name" value="Nucleoside Triphosphate Pyrophosphohydrolase"/>
    <property type="match status" value="1"/>
</dbReference>
<keyword evidence="8" id="KW-0460">Magnesium</keyword>
<evidence type="ECO:0000256" key="2">
    <source>
        <dbReference type="ARBA" id="ARBA00005582"/>
    </source>
</evidence>
<reference evidence="18 19" key="1">
    <citation type="submission" date="2017-01" db="EMBL/GenBank/DDBJ databases">
        <title>Complete Genome Sequence of Paenalcaligenes hominis, Isolated from a paraplegic Patient with neurogenic bladder.</title>
        <authorList>
            <person name="Mukhopadhyay R."/>
            <person name="Joaquin J."/>
            <person name="Hogue R."/>
            <person name="Kilaru A."/>
            <person name="Jospin G."/>
            <person name="Mars K."/>
            <person name="Eisen J.A."/>
            <person name="Chaturvedi V."/>
        </authorList>
    </citation>
    <scope>NUCLEOTIDE SEQUENCE [LARGE SCALE GENOMIC DNA]</scope>
    <source>
        <strain evidence="18 19">15S00501</strain>
    </source>
</reference>
<dbReference type="AlphaFoldDB" id="A0A1U9K2L3"/>
<evidence type="ECO:0000256" key="7">
    <source>
        <dbReference type="ARBA" id="ARBA00022801"/>
    </source>
</evidence>
<dbReference type="SUPFAM" id="SSF55811">
    <property type="entry name" value="Nudix"/>
    <property type="match status" value="1"/>
</dbReference>
<dbReference type="KEGG" id="phn:PAEH1_03345"/>
<keyword evidence="4" id="KW-0235">DNA replication</keyword>
<dbReference type="InterPro" id="IPR015797">
    <property type="entry name" value="NUDIX_hydrolase-like_dom_sf"/>
</dbReference>
<dbReference type="PANTHER" id="PTHR47707:SF1">
    <property type="entry name" value="NUDIX HYDROLASE FAMILY PROTEIN"/>
    <property type="match status" value="1"/>
</dbReference>
<dbReference type="GO" id="GO:0006281">
    <property type="term" value="P:DNA repair"/>
    <property type="evidence" value="ECO:0007669"/>
    <property type="project" value="UniProtKB-KW"/>
</dbReference>
<evidence type="ECO:0000256" key="16">
    <source>
        <dbReference type="ARBA" id="ARBA00042798"/>
    </source>
</evidence>
<dbReference type="GO" id="GO:0044715">
    <property type="term" value="F:8-oxo-dGDP phosphatase activity"/>
    <property type="evidence" value="ECO:0007669"/>
    <property type="project" value="TreeGrafter"/>
</dbReference>
<dbReference type="PANTHER" id="PTHR47707">
    <property type="entry name" value="8-OXO-DGTP DIPHOSPHATASE"/>
    <property type="match status" value="1"/>
</dbReference>
<keyword evidence="7" id="KW-0378">Hydrolase</keyword>
<evidence type="ECO:0000256" key="4">
    <source>
        <dbReference type="ARBA" id="ARBA00022705"/>
    </source>
</evidence>